<evidence type="ECO:0008006" key="3">
    <source>
        <dbReference type="Google" id="ProtNLM"/>
    </source>
</evidence>
<name>A0A225E6R3_9BACT</name>
<protein>
    <recommendedName>
        <fullName evidence="3">DUF4058 family protein</fullName>
    </recommendedName>
</protein>
<keyword evidence="2" id="KW-1185">Reference proteome</keyword>
<accession>A0A225E6R3</accession>
<dbReference type="Proteomes" id="UP000214646">
    <property type="component" value="Unassembled WGS sequence"/>
</dbReference>
<reference evidence="2" key="1">
    <citation type="submission" date="2017-06" db="EMBL/GenBank/DDBJ databases">
        <title>Genome analysis of Fimbriiglobus ruber SP5, the first member of the order Planctomycetales with confirmed chitinolytic capability.</title>
        <authorList>
            <person name="Ravin N.V."/>
            <person name="Rakitin A.L."/>
            <person name="Ivanova A.A."/>
            <person name="Beletsky A.V."/>
            <person name="Kulichevskaya I.S."/>
            <person name="Mardanov A.V."/>
            <person name="Dedysh S.N."/>
        </authorList>
    </citation>
    <scope>NUCLEOTIDE SEQUENCE [LARGE SCALE GENOMIC DNA]</scope>
    <source>
        <strain evidence="2">SP5</strain>
    </source>
</reference>
<evidence type="ECO:0000313" key="1">
    <source>
        <dbReference type="EMBL" id="OWK44355.1"/>
    </source>
</evidence>
<dbReference type="EMBL" id="NIDE01000003">
    <property type="protein sequence ID" value="OWK44355.1"/>
    <property type="molecule type" value="Genomic_DNA"/>
</dbReference>
<evidence type="ECO:0000313" key="2">
    <source>
        <dbReference type="Proteomes" id="UP000214646"/>
    </source>
</evidence>
<comment type="caution">
    <text evidence="1">The sequence shown here is derived from an EMBL/GenBank/DDBJ whole genome shotgun (WGS) entry which is preliminary data.</text>
</comment>
<proteinExistence type="predicted"/>
<sequence>MPLNDWRDEREWDGVHLLWLAQLLDWVQPRLPPGFRAYVGSVPALTLETGDGKPDVTVRGWRGPPVAPPGPAVALAPDRETVAAFTPDSQRALHVDWHGQLIAAIELVSPRNKDRLDAKARYARRYLGYLRQGVHLMLVDVFSQPAGFSFADTMSDDLGLGEPPTPPPFAVSYRVGAPVPHGEAMGTPVALWRRPLGVGQPLPEVPLPLDEDTAVVIDLEATYHQAARRVYLG</sequence>
<organism evidence="1 2">
    <name type="scientific">Fimbriiglobus ruber</name>
    <dbReference type="NCBI Taxonomy" id="1908690"/>
    <lineage>
        <taxon>Bacteria</taxon>
        <taxon>Pseudomonadati</taxon>
        <taxon>Planctomycetota</taxon>
        <taxon>Planctomycetia</taxon>
        <taxon>Gemmatales</taxon>
        <taxon>Gemmataceae</taxon>
        <taxon>Fimbriiglobus</taxon>
    </lineage>
</organism>
<dbReference type="RefSeq" id="WP_088253639.1">
    <property type="nucleotide sequence ID" value="NZ_NIDE01000003.1"/>
</dbReference>
<dbReference type="AlphaFoldDB" id="A0A225E6R3"/>
<dbReference type="InterPro" id="IPR025132">
    <property type="entry name" value="DUF4058"/>
</dbReference>
<gene>
    <name evidence="1" type="ORF">FRUB_02287</name>
</gene>
<dbReference type="OrthoDB" id="275719at2"/>
<dbReference type="Pfam" id="PF13267">
    <property type="entry name" value="DUF4058"/>
    <property type="match status" value="1"/>
</dbReference>